<evidence type="ECO:0000313" key="3">
    <source>
        <dbReference type="Proteomes" id="UP000061839"/>
    </source>
</evidence>
<keyword evidence="1" id="KW-1133">Transmembrane helix</keyword>
<keyword evidence="1" id="KW-0812">Transmembrane</keyword>
<dbReference type="PATRIC" id="fig|1618207.4.peg.3086"/>
<keyword evidence="1" id="KW-0472">Membrane</keyword>
<dbReference type="KEGG" id="ari:UM93_15165"/>
<dbReference type="HOGENOM" id="CLU_188884_0_0_11"/>
<reference evidence="2 3" key="1">
    <citation type="journal article" date="2015" name="Genome Announc.">
        <title>Complete Genome Sequencing of Protease-Producing Novel Arthrobacter sp. Strain IHBB 11108 Using PacBio Single-Molecule Real-Time Sequencing Technology.</title>
        <authorList>
            <person name="Kiran S."/>
            <person name="Swarnkar M.K."/>
            <person name="Pal M."/>
            <person name="Thakur R."/>
            <person name="Tewari R."/>
            <person name="Singh A.K."/>
            <person name="Gulati A."/>
        </authorList>
    </citation>
    <scope>NUCLEOTIDE SEQUENCE [LARGE SCALE GENOMIC DNA]</scope>
    <source>
        <strain evidence="2 3">IHBB 11108</strain>
    </source>
</reference>
<evidence type="ECO:0000313" key="2">
    <source>
        <dbReference type="EMBL" id="AJT42498.1"/>
    </source>
</evidence>
<name>A0A0D4C1P8_9MICC</name>
<dbReference type="OrthoDB" id="5020322at2"/>
<feature type="transmembrane region" description="Helical" evidence="1">
    <location>
        <begin position="47"/>
        <end position="69"/>
    </location>
</feature>
<protein>
    <submittedName>
        <fullName evidence="2">Uncharacterized protein</fullName>
    </submittedName>
</protein>
<dbReference type="Proteomes" id="UP000061839">
    <property type="component" value="Chromosome"/>
</dbReference>
<keyword evidence="3" id="KW-1185">Reference proteome</keyword>
<evidence type="ECO:0000256" key="1">
    <source>
        <dbReference type="SAM" id="Phobius"/>
    </source>
</evidence>
<dbReference type="EMBL" id="CP011005">
    <property type="protein sequence ID" value="AJT42498.1"/>
    <property type="molecule type" value="Genomic_DNA"/>
</dbReference>
<sequence>MSSQQLRPSSRAPRSRAAEQLDIGIGFIGFWALILFITVIWQELSGGSALGWALVLATAVLVLFGLLRLRVRVQRRDDRQGRE</sequence>
<gene>
    <name evidence="2" type="ORF">UM93_15165</name>
</gene>
<dbReference type="AlphaFoldDB" id="A0A0D4C1P8"/>
<dbReference type="STRING" id="1618207.UM93_15165"/>
<organism evidence="2 3">
    <name type="scientific">Psychromicrobium lacuslunae</name>
    <dbReference type="NCBI Taxonomy" id="1618207"/>
    <lineage>
        <taxon>Bacteria</taxon>
        <taxon>Bacillati</taxon>
        <taxon>Actinomycetota</taxon>
        <taxon>Actinomycetes</taxon>
        <taxon>Micrococcales</taxon>
        <taxon>Micrococcaceae</taxon>
        <taxon>Psychromicrobium</taxon>
    </lineage>
</organism>
<accession>A0A0D4C1P8</accession>
<feature type="transmembrane region" description="Helical" evidence="1">
    <location>
        <begin position="21"/>
        <end position="41"/>
    </location>
</feature>
<proteinExistence type="predicted"/>
<dbReference type="RefSeq" id="WP_045076361.1">
    <property type="nucleotide sequence ID" value="NZ_CP011005.1"/>
</dbReference>